<sequence>MNILLNVTLFSMLFPWISFGILKLDTQPWFIIMGSIFFFFNIRKKLHSAIFLSLFLFLYACCIGIAYGHFDLLTARAILSYYAFFIVLSSYYIIKRYFEVPIWVITVSNFIWLCAGALQVVFGKDILSFLVYVRTTEDRGVTGLAPEPTFYGIFLFFMCWLLYLEKSRIPTRIFQVLFYLNMVFILFVAKSSMVILFILISVILYVFFNLFSIRKLIITFLSLVVGAVLIIQFGSLLEGSRLFKLVILIIDSPLIILAEDASMNERASHIFFSFKAFIDDAGLPHGFHLFSNILTTGRADYGGLFWWGGAHNKVMSGVGSVLFELGWFSLLFFILIFWLMVFRNHLKNSLYFFFLLLGLFMSAIPVAFTLLPIIIISTHFNFIERERNAIKINY</sequence>
<dbReference type="Proteomes" id="UP000183794">
    <property type="component" value="Unassembled WGS sequence"/>
</dbReference>
<dbReference type="AlphaFoldDB" id="A0A1K9Z2S7"/>
<evidence type="ECO:0000256" key="1">
    <source>
        <dbReference type="SAM" id="Phobius"/>
    </source>
</evidence>
<accession>A0A1K9Z2S7</accession>
<keyword evidence="1" id="KW-1133">Transmembrane helix</keyword>
<keyword evidence="4" id="KW-1185">Reference proteome</keyword>
<feature type="transmembrane region" description="Helical" evidence="1">
    <location>
        <begin position="49"/>
        <end position="67"/>
    </location>
</feature>
<feature type="transmembrane region" description="Helical" evidence="1">
    <location>
        <begin position="213"/>
        <end position="237"/>
    </location>
</feature>
<dbReference type="EMBL" id="FPLD01000056">
    <property type="protein sequence ID" value="SGY98661.1"/>
    <property type="molecule type" value="Genomic_DNA"/>
</dbReference>
<name>A0A1K9Z2S7_9GAMM</name>
<feature type="transmembrane region" description="Helical" evidence="1">
    <location>
        <begin position="20"/>
        <end position="42"/>
    </location>
</feature>
<feature type="transmembrane region" description="Helical" evidence="1">
    <location>
        <begin position="101"/>
        <end position="122"/>
    </location>
</feature>
<dbReference type="Proteomes" id="UP000182660">
    <property type="component" value="Unassembled WGS sequence"/>
</dbReference>
<evidence type="ECO:0000313" key="4">
    <source>
        <dbReference type="Proteomes" id="UP000182660"/>
    </source>
</evidence>
<feature type="transmembrane region" description="Helical" evidence="1">
    <location>
        <begin position="176"/>
        <end position="207"/>
    </location>
</feature>
<feature type="transmembrane region" description="Helical" evidence="1">
    <location>
        <begin position="73"/>
        <end position="94"/>
    </location>
</feature>
<evidence type="ECO:0000313" key="5">
    <source>
        <dbReference type="Proteomes" id="UP000183794"/>
    </source>
</evidence>
<organism evidence="3 5">
    <name type="scientific">Moritella viscosa</name>
    <dbReference type="NCBI Taxonomy" id="80854"/>
    <lineage>
        <taxon>Bacteria</taxon>
        <taxon>Pseudomonadati</taxon>
        <taxon>Pseudomonadota</taxon>
        <taxon>Gammaproteobacteria</taxon>
        <taxon>Alteromonadales</taxon>
        <taxon>Moritellaceae</taxon>
        <taxon>Moritella</taxon>
    </lineage>
</organism>
<dbReference type="RefSeq" id="WP_075479434.1">
    <property type="nucleotide sequence ID" value="NZ_CAWRCN010000105.1"/>
</dbReference>
<keyword evidence="1" id="KW-0472">Membrane</keyword>
<feature type="transmembrane region" description="Helical" evidence="1">
    <location>
        <begin position="352"/>
        <end position="377"/>
    </location>
</feature>
<evidence type="ECO:0000313" key="3">
    <source>
        <dbReference type="EMBL" id="SGY98661.1"/>
    </source>
</evidence>
<gene>
    <name evidence="2" type="ORF">MT2528_1878</name>
    <name evidence="3" type="ORF">NVI5450_2100</name>
</gene>
<dbReference type="EMBL" id="FPLJ01000047">
    <property type="protein sequence ID" value="SGY90193.1"/>
    <property type="molecule type" value="Genomic_DNA"/>
</dbReference>
<evidence type="ECO:0000313" key="2">
    <source>
        <dbReference type="EMBL" id="SGY90193.1"/>
    </source>
</evidence>
<evidence type="ECO:0008006" key="6">
    <source>
        <dbReference type="Google" id="ProtNLM"/>
    </source>
</evidence>
<feature type="transmembrane region" description="Helical" evidence="1">
    <location>
        <begin position="321"/>
        <end position="340"/>
    </location>
</feature>
<protein>
    <recommendedName>
        <fullName evidence="6">O-antigen polymerase</fullName>
    </recommendedName>
</protein>
<reference evidence="3 5" key="2">
    <citation type="submission" date="2016-11" db="EMBL/GenBank/DDBJ databases">
        <authorList>
            <person name="Jaros S."/>
            <person name="Januszkiewicz K."/>
            <person name="Wedrychowicz H."/>
        </authorList>
    </citation>
    <scope>NUCLEOTIDE SEQUENCE [LARGE SCALE GENOMIC DNA]</scope>
    <source>
        <strain evidence="3">NVI 5450</strain>
    </source>
</reference>
<feature type="transmembrane region" description="Helical" evidence="1">
    <location>
        <begin position="148"/>
        <end position="164"/>
    </location>
</feature>
<reference evidence="2 4" key="1">
    <citation type="submission" date="2016-11" db="EMBL/GenBank/DDBJ databases">
        <authorList>
            <person name="Klemetsen T."/>
        </authorList>
    </citation>
    <scope>NUCLEOTIDE SEQUENCE [LARGE SCALE GENOMIC DNA]</scope>
    <source>
        <strain evidence="2">MT 2528</strain>
    </source>
</reference>
<keyword evidence="1" id="KW-0812">Transmembrane</keyword>
<proteinExistence type="predicted"/>
<dbReference type="OrthoDB" id="7063280at2"/>